<reference evidence="3 4" key="1">
    <citation type="submission" date="2015-09" db="EMBL/GenBank/DDBJ databases">
        <authorList>
            <consortium name="Pathogen Informatics"/>
        </authorList>
    </citation>
    <scope>NUCLEOTIDE SEQUENCE [LARGE SCALE GENOMIC DNA]</scope>
    <source>
        <strain evidence="3 4">2789STDY5834939</strain>
    </source>
</reference>
<evidence type="ECO:0000313" key="3">
    <source>
        <dbReference type="EMBL" id="CUP77295.1"/>
    </source>
</evidence>
<name>A0A174R2A4_9FIRM</name>
<feature type="transmembrane region" description="Helical" evidence="1">
    <location>
        <begin position="229"/>
        <end position="250"/>
    </location>
</feature>
<feature type="transmembrane region" description="Helical" evidence="1">
    <location>
        <begin position="12"/>
        <end position="31"/>
    </location>
</feature>
<evidence type="ECO:0000256" key="1">
    <source>
        <dbReference type="SAM" id="Phobius"/>
    </source>
</evidence>
<accession>A0A174R2A4</accession>
<feature type="domain" description="Heparan-alpha-glucosaminide N-acetyltransferase catalytic" evidence="2">
    <location>
        <begin position="9"/>
        <end position="237"/>
    </location>
</feature>
<feature type="transmembrane region" description="Helical" evidence="1">
    <location>
        <begin position="184"/>
        <end position="204"/>
    </location>
</feature>
<dbReference type="AlphaFoldDB" id="A0A174R2A4"/>
<evidence type="ECO:0000313" key="4">
    <source>
        <dbReference type="Proteomes" id="UP000095765"/>
    </source>
</evidence>
<organism evidence="3 4">
    <name type="scientific">Anaerotruncus colihominis</name>
    <dbReference type="NCBI Taxonomy" id="169435"/>
    <lineage>
        <taxon>Bacteria</taxon>
        <taxon>Bacillati</taxon>
        <taxon>Bacillota</taxon>
        <taxon>Clostridia</taxon>
        <taxon>Eubacteriales</taxon>
        <taxon>Oscillospiraceae</taxon>
        <taxon>Anaerotruncus</taxon>
    </lineage>
</organism>
<feature type="transmembrane region" description="Helical" evidence="1">
    <location>
        <begin position="102"/>
        <end position="119"/>
    </location>
</feature>
<gene>
    <name evidence="3" type="ORF">ERS852551_01891</name>
</gene>
<feature type="transmembrane region" description="Helical" evidence="1">
    <location>
        <begin position="126"/>
        <end position="145"/>
    </location>
</feature>
<evidence type="ECO:0000259" key="2">
    <source>
        <dbReference type="Pfam" id="PF07786"/>
    </source>
</evidence>
<keyword evidence="1" id="KW-0472">Membrane</keyword>
<dbReference type="Proteomes" id="UP000095765">
    <property type="component" value="Unassembled WGS sequence"/>
</dbReference>
<feature type="transmembrane region" description="Helical" evidence="1">
    <location>
        <begin position="51"/>
        <end position="67"/>
    </location>
</feature>
<keyword evidence="1" id="KW-0812">Transmembrane</keyword>
<dbReference type="Pfam" id="PF07786">
    <property type="entry name" value="HGSNAT_cat"/>
    <property type="match status" value="1"/>
</dbReference>
<dbReference type="EMBL" id="CZBE01000012">
    <property type="protein sequence ID" value="CUP77295.1"/>
    <property type="molecule type" value="Genomic_DNA"/>
</dbReference>
<dbReference type="OrthoDB" id="9807591at2"/>
<dbReference type="RefSeq" id="WP_055245161.1">
    <property type="nucleotide sequence ID" value="NZ_CABIWA010000014.1"/>
</dbReference>
<feature type="transmembrane region" description="Helical" evidence="1">
    <location>
        <begin position="79"/>
        <end position="96"/>
    </location>
</feature>
<sequence>MSKTNPAGRVVLFDEVRGLCLILMVFYHGMLDLVTSGVDLTWFFSSVMQRFLQPAVAGTFIFISGAVSRYSRSNLRRGLAALACAFAVTVVTFFIMPATPDLFGILHLLGVCMLLFIPLRPLLDRIRPAAGICLFAVCFLATYNLPWHVVGMGPLSARLPDTLYSNPYLFWLGLPAPGFVSADYFPLFPWAFIFFAGASFGVLAKKKRLPAMFYRGHCAALSWIGRHSLLIYLAHQPLLIGLFAIVLPLFGYQVAF</sequence>
<keyword evidence="1" id="KW-1133">Transmembrane helix</keyword>
<dbReference type="InterPro" id="IPR012429">
    <property type="entry name" value="HGSNAT_cat"/>
</dbReference>
<proteinExistence type="predicted"/>
<protein>
    <submittedName>
        <fullName evidence="3">Predicted membrane protein</fullName>
    </submittedName>
</protein>